<organism evidence="1 2">
    <name type="scientific">Aneurinibacillus thermoaerophilus</name>
    <dbReference type="NCBI Taxonomy" id="143495"/>
    <lineage>
        <taxon>Bacteria</taxon>
        <taxon>Bacillati</taxon>
        <taxon>Bacillota</taxon>
        <taxon>Bacilli</taxon>
        <taxon>Bacillales</taxon>
        <taxon>Paenibacillaceae</taxon>
        <taxon>Aneurinibacillus group</taxon>
        <taxon>Aneurinibacillus</taxon>
    </lineage>
</organism>
<protein>
    <submittedName>
        <fullName evidence="1">Uncharacterized protein</fullName>
    </submittedName>
</protein>
<gene>
    <name evidence="1" type="ORF">SAMN04489735_10577</name>
</gene>
<evidence type="ECO:0000313" key="1">
    <source>
        <dbReference type="EMBL" id="SDH77595.1"/>
    </source>
</evidence>
<dbReference type="Pfam" id="PF23140">
    <property type="entry name" value="Gp80"/>
    <property type="match status" value="1"/>
</dbReference>
<accession>A0A1G8F666</accession>
<dbReference type="InterPro" id="IPR056908">
    <property type="entry name" value="Gp80-like"/>
</dbReference>
<name>A0A1G8F666_ANETH</name>
<dbReference type="EMBL" id="FNDE01000057">
    <property type="protein sequence ID" value="SDH77595.1"/>
    <property type="molecule type" value="Genomic_DNA"/>
</dbReference>
<sequence>MAMSNYLETAVLNLLRGVSFTPPTTVYIALYTNDPTDADIGTEVAAVDYARQKITFGEPTQGADGKAKIANDIEIAFPKAGTDWGTITHIGFRDAATGGNLLYYGALANPKKIDAGDRFRAMVGDFTLKLG</sequence>
<proteinExistence type="predicted"/>
<dbReference type="OrthoDB" id="6171543at2"/>
<dbReference type="RefSeq" id="WP_091261458.1">
    <property type="nucleotide sequence ID" value="NZ_FNDE01000057.1"/>
</dbReference>
<evidence type="ECO:0000313" key="2">
    <source>
        <dbReference type="Proteomes" id="UP000198956"/>
    </source>
</evidence>
<dbReference type="AlphaFoldDB" id="A0A1G8F666"/>
<reference evidence="1 2" key="1">
    <citation type="submission" date="2016-10" db="EMBL/GenBank/DDBJ databases">
        <authorList>
            <person name="de Groot N.N."/>
        </authorList>
    </citation>
    <scope>NUCLEOTIDE SEQUENCE [LARGE SCALE GENOMIC DNA]</scope>
    <source>
        <strain evidence="1 2">L 420-91</strain>
    </source>
</reference>
<dbReference type="Proteomes" id="UP000198956">
    <property type="component" value="Unassembled WGS sequence"/>
</dbReference>